<dbReference type="Gene3D" id="2.60.40.1110">
    <property type="match status" value="1"/>
</dbReference>
<dbReference type="Gene3D" id="3.90.190.10">
    <property type="entry name" value="Protein tyrosine phosphatase superfamily"/>
    <property type="match status" value="1"/>
</dbReference>
<dbReference type="InterPro" id="IPR029023">
    <property type="entry name" value="Tensin_phosphatase"/>
</dbReference>
<dbReference type="InterPro" id="IPR027359">
    <property type="entry name" value="Volt_channel_dom_sf"/>
</dbReference>
<dbReference type="SMART" id="SM00404">
    <property type="entry name" value="PTPc_motif"/>
    <property type="match status" value="1"/>
</dbReference>
<evidence type="ECO:0000256" key="5">
    <source>
        <dbReference type="ARBA" id="ARBA00022801"/>
    </source>
</evidence>
<dbReference type="InterPro" id="IPR005821">
    <property type="entry name" value="Ion_trans_dom"/>
</dbReference>
<evidence type="ECO:0000256" key="9">
    <source>
        <dbReference type="SAM" id="Phobius"/>
    </source>
</evidence>
<dbReference type="InterPro" id="IPR051281">
    <property type="entry name" value="Dual-spec_lipid-protein_phosph"/>
</dbReference>
<dbReference type="Gene3D" id="1.20.120.350">
    <property type="entry name" value="Voltage-gated potassium channels. Chain C"/>
    <property type="match status" value="1"/>
</dbReference>
<comment type="subcellular location">
    <subcellularLocation>
        <location evidence="2">Cell projection</location>
    </subcellularLocation>
    <subcellularLocation>
        <location evidence="1">Membrane</location>
        <topology evidence="1">Multi-pass membrane protein</topology>
    </subcellularLocation>
</comment>
<name>A0ABQ6MAW9_9STRA</name>
<dbReference type="InterPro" id="IPR014020">
    <property type="entry name" value="Tensin_C2-dom"/>
</dbReference>
<dbReference type="Pfam" id="PF10409">
    <property type="entry name" value="PTEN_C2"/>
    <property type="match status" value="1"/>
</dbReference>
<comment type="similarity">
    <text evidence="3">Belongs to the PTEN phosphatase protein family.</text>
</comment>
<dbReference type="PROSITE" id="PS50056">
    <property type="entry name" value="TYR_PHOSPHATASE_2"/>
    <property type="match status" value="1"/>
</dbReference>
<dbReference type="Pfam" id="PF00520">
    <property type="entry name" value="Ion_trans"/>
    <property type="match status" value="1"/>
</dbReference>
<keyword evidence="8" id="KW-0966">Cell projection</keyword>
<dbReference type="InterPro" id="IPR003595">
    <property type="entry name" value="Tyr_Pase_cat"/>
</dbReference>
<proteinExistence type="inferred from homology"/>
<keyword evidence="6 9" id="KW-1133">Transmembrane helix</keyword>
<organism evidence="12 13">
    <name type="scientific">Tetraparma gracilis</name>
    <dbReference type="NCBI Taxonomy" id="2962635"/>
    <lineage>
        <taxon>Eukaryota</taxon>
        <taxon>Sar</taxon>
        <taxon>Stramenopiles</taxon>
        <taxon>Ochrophyta</taxon>
        <taxon>Bolidophyceae</taxon>
        <taxon>Parmales</taxon>
        <taxon>Triparmaceae</taxon>
        <taxon>Tetraparma</taxon>
    </lineage>
</organism>
<dbReference type="InterPro" id="IPR000340">
    <property type="entry name" value="Dual-sp_phosphatase_cat-dom"/>
</dbReference>
<keyword evidence="4 9" id="KW-0812">Transmembrane</keyword>
<protein>
    <recommendedName>
        <fullName evidence="14">Phosphatidylinositol-3,4,5-trisphosphate 3-phosphatase</fullName>
    </recommendedName>
</protein>
<evidence type="ECO:0000259" key="10">
    <source>
        <dbReference type="PROSITE" id="PS50056"/>
    </source>
</evidence>
<sequence>MPSNPIGTSATADQVDIEIGDFEDDPHVPRLTEEYLAASSKLGKVEFTKREWMYQFLNSVQFQSLILLLVLTDVGILIFEVSDRSETESVTLARVTLWILLAFGVEIVLKILIYSPYLFVKDPFNIFDSAVVFLSLVLTVAELAMAGKSMAVLRAARTLYRVVKALRTIRSLRFLAKSLTSSKAAARHVTGRNKQRYVDLANQIDLDLCYVNDDQNLIVMSVPATGRLALFRNPLPEVRRFFQLKHPDHHRIYNCCPEHPYDGLGTGCEIVKYAVQDHSPPTLQDFVSFLNDAASFMGQSNENAIAVHCRGGKGRSGVMCCAWLLYTKECATADQAMAKFALSRTEMRTHGKLQGVETPSQKRYVYQVDQLLKKQNRYFTSPETTVSMPSPKTLKLQNLVLERLFSAPANLAKDGPLVCVVKCNNKVVLESQPLLHELLTDKPVFGLEGVEVSGDVCIAVFQKSKMKQEEEGVTKSGKEKGVLFMFFFHTAFTTGGEMRVGLKMLDKAVKNKRIGGIQKPYNVEGGVLLHF</sequence>
<keyword evidence="13" id="KW-1185">Reference proteome</keyword>
<evidence type="ECO:0000256" key="8">
    <source>
        <dbReference type="ARBA" id="ARBA00023273"/>
    </source>
</evidence>
<evidence type="ECO:0000256" key="2">
    <source>
        <dbReference type="ARBA" id="ARBA00004316"/>
    </source>
</evidence>
<dbReference type="InterPro" id="IPR016130">
    <property type="entry name" value="Tyr_Pase_AS"/>
</dbReference>
<feature type="transmembrane region" description="Helical" evidence="9">
    <location>
        <begin position="91"/>
        <end position="114"/>
    </location>
</feature>
<dbReference type="Proteomes" id="UP001165060">
    <property type="component" value="Unassembled WGS sequence"/>
</dbReference>
<dbReference type="InterPro" id="IPR000387">
    <property type="entry name" value="Tyr_Pase_dom"/>
</dbReference>
<dbReference type="SUPFAM" id="SSF52799">
    <property type="entry name" value="(Phosphotyrosine protein) phosphatases II"/>
    <property type="match status" value="1"/>
</dbReference>
<dbReference type="InterPro" id="IPR029021">
    <property type="entry name" value="Prot-tyrosine_phosphatase-like"/>
</dbReference>
<comment type="caution">
    <text evidence="12">The sequence shown here is derived from an EMBL/GenBank/DDBJ whole genome shotgun (WGS) entry which is preliminary data.</text>
</comment>
<dbReference type="SUPFAM" id="SSF49562">
    <property type="entry name" value="C2 domain (Calcium/lipid-binding domain, CaLB)"/>
    <property type="match status" value="1"/>
</dbReference>
<keyword evidence="7 9" id="KW-0472">Membrane</keyword>
<dbReference type="PROSITE" id="PS51181">
    <property type="entry name" value="PPASE_TENSIN"/>
    <property type="match status" value="1"/>
</dbReference>
<reference evidence="12 13" key="1">
    <citation type="journal article" date="2023" name="Commun. Biol.">
        <title>Genome analysis of Parmales, the sister group of diatoms, reveals the evolutionary specialization of diatoms from phago-mixotrophs to photoautotrophs.</title>
        <authorList>
            <person name="Ban H."/>
            <person name="Sato S."/>
            <person name="Yoshikawa S."/>
            <person name="Yamada K."/>
            <person name="Nakamura Y."/>
            <person name="Ichinomiya M."/>
            <person name="Sato N."/>
            <person name="Blanc-Mathieu R."/>
            <person name="Endo H."/>
            <person name="Kuwata A."/>
            <person name="Ogata H."/>
        </authorList>
    </citation>
    <scope>NUCLEOTIDE SEQUENCE [LARGE SCALE GENOMIC DNA]</scope>
</reference>
<dbReference type="SUPFAM" id="SSF81324">
    <property type="entry name" value="Voltage-gated potassium channels"/>
    <property type="match status" value="1"/>
</dbReference>
<feature type="transmembrane region" description="Helical" evidence="9">
    <location>
        <begin position="60"/>
        <end position="79"/>
    </location>
</feature>
<feature type="transmembrane region" description="Helical" evidence="9">
    <location>
        <begin position="126"/>
        <end position="147"/>
    </location>
</feature>
<evidence type="ECO:0008006" key="14">
    <source>
        <dbReference type="Google" id="ProtNLM"/>
    </source>
</evidence>
<evidence type="ECO:0000256" key="4">
    <source>
        <dbReference type="ARBA" id="ARBA00022692"/>
    </source>
</evidence>
<evidence type="ECO:0000256" key="1">
    <source>
        <dbReference type="ARBA" id="ARBA00004141"/>
    </source>
</evidence>
<evidence type="ECO:0000313" key="13">
    <source>
        <dbReference type="Proteomes" id="UP001165060"/>
    </source>
</evidence>
<dbReference type="PROSITE" id="PS00383">
    <property type="entry name" value="TYR_PHOSPHATASE_1"/>
    <property type="match status" value="1"/>
</dbReference>
<keyword evidence="5" id="KW-0378">Hydrolase</keyword>
<dbReference type="PANTHER" id="PTHR12305:SF60">
    <property type="entry name" value="PHOSPHATIDYLINOSITOL 3,4,5-TRISPHOSPHATE 3-PHOSPHATASE TPTE2-RELATED"/>
    <property type="match status" value="1"/>
</dbReference>
<gene>
    <name evidence="12" type="ORF">TeGR_g14502</name>
</gene>
<evidence type="ECO:0000256" key="7">
    <source>
        <dbReference type="ARBA" id="ARBA00023136"/>
    </source>
</evidence>
<dbReference type="Pfam" id="PF00782">
    <property type="entry name" value="DSPc"/>
    <property type="match status" value="1"/>
</dbReference>
<dbReference type="PANTHER" id="PTHR12305">
    <property type="entry name" value="PHOSPHATASE WITH HOMOLOGY TO TENSIN"/>
    <property type="match status" value="1"/>
</dbReference>
<evidence type="ECO:0000313" key="12">
    <source>
        <dbReference type="EMBL" id="GMI22927.1"/>
    </source>
</evidence>
<feature type="domain" description="Phosphatase tensin-type" evidence="11">
    <location>
        <begin position="197"/>
        <end position="375"/>
    </location>
</feature>
<evidence type="ECO:0000256" key="3">
    <source>
        <dbReference type="ARBA" id="ARBA00007881"/>
    </source>
</evidence>
<evidence type="ECO:0000256" key="6">
    <source>
        <dbReference type="ARBA" id="ARBA00022989"/>
    </source>
</evidence>
<dbReference type="InterPro" id="IPR035892">
    <property type="entry name" value="C2_domain_sf"/>
</dbReference>
<dbReference type="EMBL" id="BRYB01001311">
    <property type="protein sequence ID" value="GMI22927.1"/>
    <property type="molecule type" value="Genomic_DNA"/>
</dbReference>
<accession>A0ABQ6MAW9</accession>
<evidence type="ECO:0000259" key="11">
    <source>
        <dbReference type="PROSITE" id="PS51181"/>
    </source>
</evidence>
<feature type="domain" description="Tyrosine specific protein phosphatases" evidence="10">
    <location>
        <begin position="284"/>
        <end position="347"/>
    </location>
</feature>